<feature type="domain" description="LysM" evidence="3">
    <location>
        <begin position="414"/>
        <end position="458"/>
    </location>
</feature>
<dbReference type="SUPFAM" id="SSF53955">
    <property type="entry name" value="Lysozyme-like"/>
    <property type="match status" value="1"/>
</dbReference>
<dbReference type="GO" id="GO:0008932">
    <property type="term" value="F:lytic endotransglycosylase activity"/>
    <property type="evidence" value="ECO:0007669"/>
    <property type="project" value="TreeGrafter"/>
</dbReference>
<dbReference type="EMBL" id="JAKNAX010000059">
    <property type="protein sequence ID" value="MDE1347890.1"/>
    <property type="molecule type" value="Genomic_DNA"/>
</dbReference>
<dbReference type="AlphaFoldDB" id="A0A9X4FCU5"/>
<sequence>MRVQFSWVVVLLLAGCQITQPVDQTTSPNSEEANSPQVQTSTNRTHANKPVQPAKVLPKVVTPQQQKDVWQRIAMQLSMDIPDHKSISYYRTWYLKHPNHLKTVSKRAEPFLYLITEKIEQRGLPLELALLPIVESSFDAFAYSHGSAAGLWQFVPGTGEMYGLEQNFWYDGRRDVDAATDAALDYLTYLNKRFDGNWNHAIAAYNSGGGRISSAIRKNQKAGKATDFFSLDLPTETTGYVPKLLAVADIIANQEKYGITIPAIANKPVLELVDPQEQLDLAIAANYAGMTVKELQSYNPAYNQWATSPTGPYQLLIPVDKADAFMQTVQQNRGKGMKLVRYKVKSGDSLSVIAQQHSTTTKVIQTANNLTSNSIRAGQYLMIPTSVKDEKAYALSASNRLAKTQSMARGKYKLSHTVTSGDSLWSIAKQHNISHQSLAKWNGMGPRDTLKIGQKLVIWKNSSDGAIIRTVFYQVRSGDTLSGIANKFKVKSHDIVNWNDLANQKYLKPGQKLKLYVDVTKVSV</sequence>
<evidence type="ECO:0000256" key="1">
    <source>
        <dbReference type="ARBA" id="ARBA00007734"/>
    </source>
</evidence>
<dbReference type="CDD" id="cd00118">
    <property type="entry name" value="LysM"/>
    <property type="match status" value="3"/>
</dbReference>
<gene>
    <name evidence="4" type="ORF">L9X51_15845</name>
    <name evidence="5" type="ORF">PYE67_09860</name>
</gene>
<feature type="compositionally biased region" description="Polar residues" evidence="2">
    <location>
        <begin position="22"/>
        <end position="45"/>
    </location>
</feature>
<feature type="domain" description="LysM" evidence="3">
    <location>
        <begin position="471"/>
        <end position="515"/>
    </location>
</feature>
<dbReference type="SUPFAM" id="SSF54106">
    <property type="entry name" value="LysM domain"/>
    <property type="match status" value="3"/>
</dbReference>
<accession>A0A9X4FCU5</accession>
<dbReference type="InterPro" id="IPR018392">
    <property type="entry name" value="LysM"/>
</dbReference>
<dbReference type="PANTHER" id="PTHR33734:SF22">
    <property type="entry name" value="MEMBRANE-BOUND LYTIC MUREIN TRANSGLYCOSYLASE D"/>
    <property type="match status" value="1"/>
</dbReference>
<organism evidence="4 6">
    <name type="scientific">Vibrio aestuarianus</name>
    <dbReference type="NCBI Taxonomy" id="28171"/>
    <lineage>
        <taxon>Bacteria</taxon>
        <taxon>Pseudomonadati</taxon>
        <taxon>Pseudomonadota</taxon>
        <taxon>Gammaproteobacteria</taxon>
        <taxon>Vibrionales</taxon>
        <taxon>Vibrionaceae</taxon>
        <taxon>Vibrio</taxon>
    </lineage>
</organism>
<dbReference type="FunFam" id="1.10.530.10:FF:000004">
    <property type="entry name" value="Membrane-bound lytic murein transglycosylase D"/>
    <property type="match status" value="1"/>
</dbReference>
<feature type="domain" description="LysM" evidence="3">
    <location>
        <begin position="340"/>
        <end position="383"/>
    </location>
</feature>
<dbReference type="InterPro" id="IPR023346">
    <property type="entry name" value="Lysozyme-like_dom_sf"/>
</dbReference>
<evidence type="ECO:0000256" key="2">
    <source>
        <dbReference type="SAM" id="MobiDB-lite"/>
    </source>
</evidence>
<dbReference type="InterPro" id="IPR008258">
    <property type="entry name" value="Transglycosylase_SLT_dom_1"/>
</dbReference>
<evidence type="ECO:0000313" key="7">
    <source>
        <dbReference type="Proteomes" id="UP001241226"/>
    </source>
</evidence>
<evidence type="ECO:0000313" key="5">
    <source>
        <dbReference type="EMBL" id="WGK86566.1"/>
    </source>
</evidence>
<feature type="region of interest" description="Disordered" evidence="2">
    <location>
        <begin position="22"/>
        <end position="49"/>
    </location>
</feature>
<evidence type="ECO:0000313" key="4">
    <source>
        <dbReference type="EMBL" id="MDE1347890.1"/>
    </source>
</evidence>
<name>A0A9X4FCU5_9VIBR</name>
<comment type="similarity">
    <text evidence="1">Belongs to the transglycosylase Slt family.</text>
</comment>
<dbReference type="Pfam" id="PF01476">
    <property type="entry name" value="LysM"/>
    <property type="match status" value="3"/>
</dbReference>
<evidence type="ECO:0000259" key="3">
    <source>
        <dbReference type="PROSITE" id="PS51782"/>
    </source>
</evidence>
<dbReference type="RefSeq" id="WP_171980856.1">
    <property type="nucleotide sequence ID" value="NZ_CALYLG010000277.1"/>
</dbReference>
<dbReference type="GO" id="GO:0016020">
    <property type="term" value="C:membrane"/>
    <property type="evidence" value="ECO:0007669"/>
    <property type="project" value="InterPro"/>
</dbReference>
<dbReference type="Proteomes" id="UP001140978">
    <property type="component" value="Unassembled WGS sequence"/>
</dbReference>
<dbReference type="PANTHER" id="PTHR33734">
    <property type="entry name" value="LYSM DOMAIN-CONTAINING GPI-ANCHORED PROTEIN 2"/>
    <property type="match status" value="1"/>
</dbReference>
<dbReference type="PROSITE" id="PS00922">
    <property type="entry name" value="TRANSGLYCOSYLASE"/>
    <property type="match status" value="1"/>
</dbReference>
<dbReference type="Gene3D" id="1.10.530.10">
    <property type="match status" value="1"/>
</dbReference>
<dbReference type="EMBL" id="CP118711">
    <property type="protein sequence ID" value="WGK86566.1"/>
    <property type="molecule type" value="Genomic_DNA"/>
</dbReference>
<dbReference type="CDD" id="cd16894">
    <property type="entry name" value="MltD-like"/>
    <property type="match status" value="1"/>
</dbReference>
<dbReference type="Proteomes" id="UP001241226">
    <property type="component" value="Chromosome 1"/>
</dbReference>
<dbReference type="GO" id="GO:0000270">
    <property type="term" value="P:peptidoglycan metabolic process"/>
    <property type="evidence" value="ECO:0007669"/>
    <property type="project" value="InterPro"/>
</dbReference>
<proteinExistence type="inferred from homology"/>
<dbReference type="PROSITE" id="PS51782">
    <property type="entry name" value="LYSM"/>
    <property type="match status" value="3"/>
</dbReference>
<dbReference type="InterPro" id="IPR000189">
    <property type="entry name" value="Transglyc_AS"/>
</dbReference>
<protein>
    <submittedName>
        <fullName evidence="4">LysM peptidoglycan-binding domain-containing protein</fullName>
    </submittedName>
</protein>
<evidence type="ECO:0000313" key="6">
    <source>
        <dbReference type="Proteomes" id="UP001140978"/>
    </source>
</evidence>
<dbReference type="Gene3D" id="3.10.350.10">
    <property type="entry name" value="LysM domain"/>
    <property type="match status" value="3"/>
</dbReference>
<dbReference type="Pfam" id="PF01464">
    <property type="entry name" value="SLT"/>
    <property type="match status" value="1"/>
</dbReference>
<dbReference type="SMART" id="SM00257">
    <property type="entry name" value="LysM"/>
    <property type="match status" value="3"/>
</dbReference>
<dbReference type="PROSITE" id="PS51257">
    <property type="entry name" value="PROKAR_LIPOPROTEIN"/>
    <property type="match status" value="1"/>
</dbReference>
<reference evidence="4 7" key="1">
    <citation type="submission" date="2022-02" db="EMBL/GenBank/DDBJ databases">
        <title>Emergence and expansion in Europe of a Vibrio aestuarianus clonal complex pathogenic for oysters.</title>
        <authorList>
            <person name="Mesnil A."/>
            <person name="Travers M.-A."/>
        </authorList>
    </citation>
    <scope>NUCLEOTIDE SEQUENCE</scope>
    <source>
        <strain evidence="4">19_064_15T1</strain>
        <strain evidence="5 7">U17</strain>
    </source>
</reference>
<dbReference type="InterPro" id="IPR036779">
    <property type="entry name" value="LysM_dom_sf"/>
</dbReference>